<dbReference type="KEGG" id="dpl:KGM_205701"/>
<dbReference type="AlphaFoldDB" id="A0A212FGH3"/>
<sequence length="64" mass="7344">MSTVELLRRSERENRQRGDSYTKFTSILLNLTGDHIRRAAGPGHRGEQKEMTIRHGVASGWEHL</sequence>
<dbReference type="InParanoid" id="A0A212FGH3"/>
<gene>
    <name evidence="1" type="ORF">KGM_205701</name>
</gene>
<reference evidence="1 2" key="1">
    <citation type="journal article" date="2011" name="Cell">
        <title>The monarch butterfly genome yields insights into long-distance migration.</title>
        <authorList>
            <person name="Zhan S."/>
            <person name="Merlin C."/>
            <person name="Boore J.L."/>
            <person name="Reppert S.M."/>
        </authorList>
    </citation>
    <scope>NUCLEOTIDE SEQUENCE [LARGE SCALE GENOMIC DNA]</scope>
    <source>
        <strain evidence="1">F-2</strain>
    </source>
</reference>
<protein>
    <submittedName>
        <fullName evidence="1">Uncharacterized protein</fullName>
    </submittedName>
</protein>
<dbReference type="Proteomes" id="UP000007151">
    <property type="component" value="Unassembled WGS sequence"/>
</dbReference>
<keyword evidence="2" id="KW-1185">Reference proteome</keyword>
<comment type="caution">
    <text evidence="1">The sequence shown here is derived from an EMBL/GenBank/DDBJ whole genome shotgun (WGS) entry which is preliminary data.</text>
</comment>
<evidence type="ECO:0000313" key="1">
    <source>
        <dbReference type="EMBL" id="OWR52834.1"/>
    </source>
</evidence>
<organism evidence="1 2">
    <name type="scientific">Danaus plexippus plexippus</name>
    <dbReference type="NCBI Taxonomy" id="278856"/>
    <lineage>
        <taxon>Eukaryota</taxon>
        <taxon>Metazoa</taxon>
        <taxon>Ecdysozoa</taxon>
        <taxon>Arthropoda</taxon>
        <taxon>Hexapoda</taxon>
        <taxon>Insecta</taxon>
        <taxon>Pterygota</taxon>
        <taxon>Neoptera</taxon>
        <taxon>Endopterygota</taxon>
        <taxon>Lepidoptera</taxon>
        <taxon>Glossata</taxon>
        <taxon>Ditrysia</taxon>
        <taxon>Papilionoidea</taxon>
        <taxon>Nymphalidae</taxon>
        <taxon>Danainae</taxon>
        <taxon>Danaini</taxon>
        <taxon>Danaina</taxon>
        <taxon>Danaus</taxon>
        <taxon>Danaus</taxon>
    </lineage>
</organism>
<dbReference type="EMBL" id="AGBW02008669">
    <property type="protein sequence ID" value="OWR52834.1"/>
    <property type="molecule type" value="Genomic_DNA"/>
</dbReference>
<accession>A0A212FGH3</accession>
<name>A0A212FGH3_DANPL</name>
<evidence type="ECO:0000313" key="2">
    <source>
        <dbReference type="Proteomes" id="UP000007151"/>
    </source>
</evidence>
<proteinExistence type="predicted"/>